<dbReference type="Proteomes" id="UP001165136">
    <property type="component" value="Unassembled WGS sequence"/>
</dbReference>
<keyword evidence="2" id="KW-1185">Reference proteome</keyword>
<reference evidence="1" key="1">
    <citation type="submission" date="2023-03" db="EMBL/GenBank/DDBJ databases">
        <title>Amycolatopsis taiwanensis NBRC 103393.</title>
        <authorList>
            <person name="Ichikawa N."/>
            <person name="Sato H."/>
            <person name="Tonouchi N."/>
        </authorList>
    </citation>
    <scope>NUCLEOTIDE SEQUENCE</scope>
    <source>
        <strain evidence="1">NBRC 103393</strain>
    </source>
</reference>
<comment type="caution">
    <text evidence="1">The sequence shown here is derived from an EMBL/GenBank/DDBJ whole genome shotgun (WGS) entry which is preliminary data.</text>
</comment>
<dbReference type="AlphaFoldDB" id="A0A9W6VGN9"/>
<organism evidence="1 2">
    <name type="scientific">Amycolatopsis taiwanensis</name>
    <dbReference type="NCBI Taxonomy" id="342230"/>
    <lineage>
        <taxon>Bacteria</taxon>
        <taxon>Bacillati</taxon>
        <taxon>Actinomycetota</taxon>
        <taxon>Actinomycetes</taxon>
        <taxon>Pseudonocardiales</taxon>
        <taxon>Pseudonocardiaceae</taxon>
        <taxon>Amycolatopsis</taxon>
    </lineage>
</organism>
<dbReference type="EMBL" id="BSTI01000010">
    <property type="protein sequence ID" value="GLY67955.1"/>
    <property type="molecule type" value="Genomic_DNA"/>
</dbReference>
<gene>
    <name evidence="1" type="ORF">Atai01_45740</name>
</gene>
<evidence type="ECO:0000313" key="1">
    <source>
        <dbReference type="EMBL" id="GLY67955.1"/>
    </source>
</evidence>
<proteinExistence type="predicted"/>
<accession>A0A9W6VGN9</accession>
<evidence type="ECO:0000313" key="2">
    <source>
        <dbReference type="Proteomes" id="UP001165136"/>
    </source>
</evidence>
<dbReference type="RefSeq" id="WP_285488109.1">
    <property type="nucleotide sequence ID" value="NZ_BSTI01000010.1"/>
</dbReference>
<name>A0A9W6VGN9_9PSEU</name>
<sequence length="61" mass="6805">MIDSVITLAMPMRCVVALRLHRIRQRAAKRAAGQKWREHGHVFASQVGTELDAPGIRPFPG</sequence>
<protein>
    <submittedName>
        <fullName evidence="1">Uncharacterized protein</fullName>
    </submittedName>
</protein>